<gene>
    <name evidence="9" type="ORF">SAMN05660462_02759</name>
</gene>
<evidence type="ECO:0000313" key="10">
    <source>
        <dbReference type="Proteomes" id="UP000198625"/>
    </source>
</evidence>
<dbReference type="OrthoDB" id="9787346at2"/>
<keyword evidence="4 8" id="KW-0812">Transmembrane</keyword>
<comment type="similarity">
    <text evidence="2">Belongs to the ZIP transporter (TC 2.A.5) family.</text>
</comment>
<feature type="transmembrane region" description="Helical" evidence="8">
    <location>
        <begin position="193"/>
        <end position="212"/>
    </location>
</feature>
<evidence type="ECO:0000256" key="8">
    <source>
        <dbReference type="SAM" id="Phobius"/>
    </source>
</evidence>
<reference evidence="9 10" key="1">
    <citation type="submission" date="2016-10" db="EMBL/GenBank/DDBJ databases">
        <authorList>
            <person name="de Groot N.N."/>
        </authorList>
    </citation>
    <scope>NUCLEOTIDE SEQUENCE [LARGE SCALE GENOMIC DNA]</scope>
    <source>
        <strain evidence="9 10">DSM 21650</strain>
    </source>
</reference>
<keyword evidence="3" id="KW-1003">Cell membrane</keyword>
<evidence type="ECO:0000256" key="1">
    <source>
        <dbReference type="ARBA" id="ARBA00004651"/>
    </source>
</evidence>
<feature type="transmembrane region" description="Helical" evidence="8">
    <location>
        <begin position="166"/>
        <end position="187"/>
    </location>
</feature>
<accession>A0A1H3S7K0</accession>
<name>A0A1H3S7K0_9FIRM</name>
<evidence type="ECO:0000256" key="5">
    <source>
        <dbReference type="ARBA" id="ARBA00022833"/>
    </source>
</evidence>
<keyword evidence="10" id="KW-1185">Reference proteome</keyword>
<dbReference type="AlphaFoldDB" id="A0A1H3S7K0"/>
<dbReference type="GO" id="GO:0005385">
    <property type="term" value="F:zinc ion transmembrane transporter activity"/>
    <property type="evidence" value="ECO:0007669"/>
    <property type="project" value="TreeGrafter"/>
</dbReference>
<keyword evidence="7 8" id="KW-0472">Membrane</keyword>
<evidence type="ECO:0000256" key="4">
    <source>
        <dbReference type="ARBA" id="ARBA00022692"/>
    </source>
</evidence>
<feature type="transmembrane region" description="Helical" evidence="8">
    <location>
        <begin position="35"/>
        <end position="56"/>
    </location>
</feature>
<dbReference type="PANTHER" id="PTHR11040">
    <property type="entry name" value="ZINC/IRON TRANSPORTER"/>
    <property type="match status" value="1"/>
</dbReference>
<sequence length="245" mass="25226">MILFITILGTAVGIIGTGLGGLAALFIVKPSSRFIGVLLGITSGIMLSIVTFDLLPESYNISGLATEILGICLGVLTVVLVEGFFPVVNNSKPPYNSKTSFLKTGLLLGVAIGIHNLPEGLAIGSGYMLTSKMGITMALVIALHNFPEGLAMAMPLRLSGTSAFKIVFFTFLAGIPTGIGAFIGAILGGLSDFFIALCLAFAGGTMLYITCGEMIPSAKALHKGRASAIGIALGFIIGLIISIKL</sequence>
<organism evidence="9 10">
    <name type="scientific">Proteiniborus ethanoligenes</name>
    <dbReference type="NCBI Taxonomy" id="415015"/>
    <lineage>
        <taxon>Bacteria</taxon>
        <taxon>Bacillati</taxon>
        <taxon>Bacillota</taxon>
        <taxon>Clostridia</taxon>
        <taxon>Eubacteriales</taxon>
        <taxon>Proteiniborus</taxon>
    </lineage>
</organism>
<feature type="transmembrane region" description="Helical" evidence="8">
    <location>
        <begin position="6"/>
        <end position="28"/>
    </location>
</feature>
<evidence type="ECO:0000256" key="3">
    <source>
        <dbReference type="ARBA" id="ARBA00022475"/>
    </source>
</evidence>
<feature type="transmembrane region" description="Helical" evidence="8">
    <location>
        <begin position="224"/>
        <end position="243"/>
    </location>
</feature>
<evidence type="ECO:0000313" key="9">
    <source>
        <dbReference type="EMBL" id="SDZ33884.1"/>
    </source>
</evidence>
<dbReference type="PANTHER" id="PTHR11040:SF211">
    <property type="entry name" value="ZINC TRANSPORTER ZIP11"/>
    <property type="match status" value="1"/>
</dbReference>
<comment type="subcellular location">
    <subcellularLocation>
        <location evidence="1">Cell membrane</location>
        <topology evidence="1">Multi-pass membrane protein</topology>
    </subcellularLocation>
</comment>
<proteinExistence type="inferred from homology"/>
<dbReference type="Pfam" id="PF02535">
    <property type="entry name" value="Zip"/>
    <property type="match status" value="1"/>
</dbReference>
<protein>
    <submittedName>
        <fullName evidence="9">Zinc transporter, ZIP family</fullName>
    </submittedName>
</protein>
<dbReference type="RefSeq" id="WP_091732507.1">
    <property type="nucleotide sequence ID" value="NZ_FNQE01000038.1"/>
</dbReference>
<keyword evidence="6 8" id="KW-1133">Transmembrane helix</keyword>
<evidence type="ECO:0000256" key="6">
    <source>
        <dbReference type="ARBA" id="ARBA00022989"/>
    </source>
</evidence>
<evidence type="ECO:0000256" key="7">
    <source>
        <dbReference type="ARBA" id="ARBA00023136"/>
    </source>
</evidence>
<feature type="transmembrane region" description="Helical" evidence="8">
    <location>
        <begin position="100"/>
        <end position="118"/>
    </location>
</feature>
<dbReference type="EMBL" id="FNQE01000038">
    <property type="protein sequence ID" value="SDZ33884.1"/>
    <property type="molecule type" value="Genomic_DNA"/>
</dbReference>
<dbReference type="STRING" id="415015.SAMN05660462_02759"/>
<dbReference type="InterPro" id="IPR003689">
    <property type="entry name" value="ZIP"/>
</dbReference>
<keyword evidence="5" id="KW-0862">Zinc</keyword>
<dbReference type="GO" id="GO:0005886">
    <property type="term" value="C:plasma membrane"/>
    <property type="evidence" value="ECO:0007669"/>
    <property type="project" value="UniProtKB-SubCell"/>
</dbReference>
<feature type="transmembrane region" description="Helical" evidence="8">
    <location>
        <begin position="68"/>
        <end position="88"/>
    </location>
</feature>
<dbReference type="Proteomes" id="UP000198625">
    <property type="component" value="Unassembled WGS sequence"/>
</dbReference>
<evidence type="ECO:0000256" key="2">
    <source>
        <dbReference type="ARBA" id="ARBA00006939"/>
    </source>
</evidence>